<feature type="active site" description="Proton donor/acceptor" evidence="2">
    <location>
        <position position="127"/>
    </location>
</feature>
<dbReference type="GO" id="GO:0016787">
    <property type="term" value="F:hydrolase activity"/>
    <property type="evidence" value="ECO:0007669"/>
    <property type="project" value="UniProtKB-KW"/>
</dbReference>
<dbReference type="CDD" id="cd05829">
    <property type="entry name" value="Sortase_F"/>
    <property type="match status" value="1"/>
</dbReference>
<feature type="active site" description="Acyl-thioester intermediate" evidence="2">
    <location>
        <position position="193"/>
    </location>
</feature>
<evidence type="ECO:0000256" key="3">
    <source>
        <dbReference type="SAM" id="MobiDB-lite"/>
    </source>
</evidence>
<dbReference type="InterPro" id="IPR005754">
    <property type="entry name" value="Sortase"/>
</dbReference>
<dbReference type="Proteomes" id="UP000053859">
    <property type="component" value="Unassembled WGS sequence"/>
</dbReference>
<evidence type="ECO:0000313" key="5">
    <source>
        <dbReference type="EMBL" id="GAP46154.1"/>
    </source>
</evidence>
<dbReference type="PATRIC" id="fig|146537.3.peg.934"/>
<dbReference type="SUPFAM" id="SSF63817">
    <property type="entry name" value="Sortase"/>
    <property type="match status" value="1"/>
</dbReference>
<dbReference type="AlphaFoldDB" id="A0A0K8PFH6"/>
<keyword evidence="6" id="KW-1185">Reference proteome</keyword>
<dbReference type="NCBIfam" id="NF033748">
    <property type="entry name" value="class_F_sortase"/>
    <property type="match status" value="1"/>
</dbReference>
<evidence type="ECO:0000256" key="1">
    <source>
        <dbReference type="ARBA" id="ARBA00022801"/>
    </source>
</evidence>
<feature type="compositionally biased region" description="Low complexity" evidence="3">
    <location>
        <begin position="20"/>
        <end position="30"/>
    </location>
</feature>
<sequence length="215" mass="22358">MSVFWGLAALVLTVSLVAGRGESSSDAGGPPHAPPAVPTAAPATPAAAPSSAAPHRTTASGTGPRLPRSRPVRLYIPKISVNAPFTDLAIGRSGQLEPPPADDTNLVGWHAKGVSPGEAGTAIIAGHVDTATSPAVFAGLSQLKKGDRFHVTRADGRRATFVVDDAKSFDKDDFPSERVYGDTPDAQVRLITCAGAYDRQARDYTENLVVFAHLV</sequence>
<evidence type="ECO:0000256" key="2">
    <source>
        <dbReference type="PIRSR" id="PIRSR605754-1"/>
    </source>
</evidence>
<keyword evidence="1" id="KW-0378">Hydrolase</keyword>
<gene>
    <name evidence="5" type="ORF">SAZU_0889</name>
</gene>
<keyword evidence="4" id="KW-0732">Signal</keyword>
<reference evidence="5" key="1">
    <citation type="journal article" date="2015" name="Genome Announc.">
        <title>Draft Genome Sequence of Thiostrepton-Producing Streptomyces azureus ATCC 14921.</title>
        <authorList>
            <person name="Sakihara K."/>
            <person name="Maeda J."/>
            <person name="Tashiro K."/>
            <person name="Fujino Y."/>
            <person name="Kuhara S."/>
            <person name="Ohshima T."/>
            <person name="Ogata S."/>
            <person name="Doi K."/>
        </authorList>
    </citation>
    <scope>NUCLEOTIDE SEQUENCE [LARGE SCALE GENOMIC DNA]</scope>
    <source>
        <strain evidence="5">ATCC14921</strain>
    </source>
</reference>
<feature type="compositionally biased region" description="Low complexity" evidence="3">
    <location>
        <begin position="38"/>
        <end position="60"/>
    </location>
</feature>
<feature type="chain" id="PRO_5039010600" evidence="4">
    <location>
        <begin position="21"/>
        <end position="215"/>
    </location>
</feature>
<proteinExistence type="predicted"/>
<accession>A0A0K8PFH6</accession>
<protein>
    <submittedName>
        <fullName evidence="5">Secreted protein</fullName>
    </submittedName>
</protein>
<organism evidence="5 6">
    <name type="scientific">Streptomyces azureus</name>
    <dbReference type="NCBI Taxonomy" id="146537"/>
    <lineage>
        <taxon>Bacteria</taxon>
        <taxon>Bacillati</taxon>
        <taxon>Actinomycetota</taxon>
        <taxon>Actinomycetes</taxon>
        <taxon>Kitasatosporales</taxon>
        <taxon>Streptomycetaceae</taxon>
        <taxon>Streptomyces</taxon>
    </lineage>
</organism>
<evidence type="ECO:0000256" key="4">
    <source>
        <dbReference type="SAM" id="SignalP"/>
    </source>
</evidence>
<evidence type="ECO:0000313" key="6">
    <source>
        <dbReference type="Proteomes" id="UP000053859"/>
    </source>
</evidence>
<name>A0A0K8PFH6_STRAJ</name>
<dbReference type="Pfam" id="PF04203">
    <property type="entry name" value="Sortase"/>
    <property type="match status" value="1"/>
</dbReference>
<dbReference type="Gene3D" id="2.40.260.10">
    <property type="entry name" value="Sortase"/>
    <property type="match status" value="1"/>
</dbReference>
<dbReference type="InterPro" id="IPR023365">
    <property type="entry name" value="Sortase_dom-sf"/>
</dbReference>
<feature type="region of interest" description="Disordered" evidence="3">
    <location>
        <begin position="20"/>
        <end position="69"/>
    </location>
</feature>
<feature type="signal peptide" evidence="4">
    <location>
        <begin position="1"/>
        <end position="20"/>
    </location>
</feature>
<dbReference type="InterPro" id="IPR042001">
    <property type="entry name" value="Sortase_F"/>
</dbReference>
<dbReference type="EMBL" id="DF968203">
    <property type="protein sequence ID" value="GAP46154.1"/>
    <property type="molecule type" value="Genomic_DNA"/>
</dbReference>